<dbReference type="STRING" id="909613.UO65_4313"/>
<evidence type="ECO:0000256" key="1">
    <source>
        <dbReference type="SAM" id="MobiDB-lite"/>
    </source>
</evidence>
<evidence type="ECO:0000313" key="4">
    <source>
        <dbReference type="Proteomes" id="UP000019277"/>
    </source>
</evidence>
<protein>
    <recommendedName>
        <fullName evidence="2">Pvc16 N-terminal domain-containing protein</fullName>
    </recommendedName>
</protein>
<dbReference type="AlphaFoldDB" id="W7IHN4"/>
<accession>W7IHN4</accession>
<dbReference type="EMBL" id="AYXG01000161">
    <property type="protein sequence ID" value="EWC60425.1"/>
    <property type="molecule type" value="Genomic_DNA"/>
</dbReference>
<evidence type="ECO:0000313" key="3">
    <source>
        <dbReference type="EMBL" id="EWC60425.1"/>
    </source>
</evidence>
<reference evidence="3 4" key="1">
    <citation type="journal article" date="2014" name="Genome Announc.">
        <title>Draft Genome Sequence of the Antitrypanosomally Active Sponge-Associated Bacterium Actinokineospora sp. Strain EG49.</title>
        <authorList>
            <person name="Harjes J."/>
            <person name="Ryu T."/>
            <person name="Abdelmohsen U.R."/>
            <person name="Moitinho-Silva L."/>
            <person name="Horn H."/>
            <person name="Ravasi T."/>
            <person name="Hentschel U."/>
        </authorList>
    </citation>
    <scope>NUCLEOTIDE SEQUENCE [LARGE SCALE GENOMIC DNA]</scope>
    <source>
        <strain evidence="3 4">EG49</strain>
    </source>
</reference>
<organism evidence="3 4">
    <name type="scientific">Actinokineospora spheciospongiae</name>
    <dbReference type="NCBI Taxonomy" id="909613"/>
    <lineage>
        <taxon>Bacteria</taxon>
        <taxon>Bacillati</taxon>
        <taxon>Actinomycetota</taxon>
        <taxon>Actinomycetes</taxon>
        <taxon>Pseudonocardiales</taxon>
        <taxon>Pseudonocardiaceae</taxon>
        <taxon>Actinokineospora</taxon>
    </lineage>
</organism>
<dbReference type="RefSeq" id="WP_152552197.1">
    <property type="nucleotide sequence ID" value="NZ_AYXG01000161.1"/>
</dbReference>
<gene>
    <name evidence="3" type="ORF">UO65_4313</name>
</gene>
<proteinExistence type="predicted"/>
<dbReference type="eggNOG" id="ENOG502ZDRH">
    <property type="taxonomic scope" value="Bacteria"/>
</dbReference>
<sequence length="222" mass="23781">MLADMASSIRAWLDSELAPGTEIGFDPPGLLAGIQRRPRRAGILNVFLFGVAEDLDGVPAARVRVRNADGRVTGTVAPLRSYHLSYLVTAWAADTVEENELLGAVIGAHAEQDALGVDHLRGSLHALTTALPLRLGWSPVARGPDLWGALGVPMRTALELTVTAPALPSRLRQAAPPVRTIELDVHDTTRSDAGASPSQAPRRRWERTTITEHRSPTNPPAP</sequence>
<feature type="compositionally biased region" description="Basic and acidic residues" evidence="1">
    <location>
        <begin position="181"/>
        <end position="190"/>
    </location>
</feature>
<evidence type="ECO:0000259" key="2">
    <source>
        <dbReference type="Pfam" id="PF14065"/>
    </source>
</evidence>
<dbReference type="InterPro" id="IPR025351">
    <property type="entry name" value="Pvc16_N"/>
</dbReference>
<dbReference type="Pfam" id="PF14065">
    <property type="entry name" value="Pvc16_N"/>
    <property type="match status" value="1"/>
</dbReference>
<keyword evidence="4" id="KW-1185">Reference proteome</keyword>
<dbReference type="OrthoDB" id="5514409at2"/>
<comment type="caution">
    <text evidence="3">The sequence shown here is derived from an EMBL/GenBank/DDBJ whole genome shotgun (WGS) entry which is preliminary data.</text>
</comment>
<feature type="domain" description="Pvc16 N-terminal" evidence="2">
    <location>
        <begin position="9"/>
        <end position="179"/>
    </location>
</feature>
<name>W7IHN4_9PSEU</name>
<feature type="compositionally biased region" description="Basic and acidic residues" evidence="1">
    <location>
        <begin position="206"/>
        <end position="215"/>
    </location>
</feature>
<dbReference type="Proteomes" id="UP000019277">
    <property type="component" value="Unassembled WGS sequence"/>
</dbReference>
<feature type="region of interest" description="Disordered" evidence="1">
    <location>
        <begin position="181"/>
        <end position="222"/>
    </location>
</feature>